<dbReference type="AlphaFoldDB" id="A0A1F8FMT9"/>
<gene>
    <name evidence="1" type="ORF">A3C71_02225</name>
</gene>
<evidence type="ECO:0000313" key="2">
    <source>
        <dbReference type="Proteomes" id="UP000178197"/>
    </source>
</evidence>
<dbReference type="Proteomes" id="UP000178197">
    <property type="component" value="Unassembled WGS sequence"/>
</dbReference>
<dbReference type="GO" id="GO:0004519">
    <property type="term" value="F:endonuclease activity"/>
    <property type="evidence" value="ECO:0007669"/>
    <property type="project" value="InterPro"/>
</dbReference>
<dbReference type="InterPro" id="IPR027434">
    <property type="entry name" value="Homing_endonucl"/>
</dbReference>
<sequence>MFDGEIKYGGILYNNRSQILIESFKNLMKQLYSYEPRIYLNKKSGVIRLGYFNVELGPIFKSKAVELVREITTFPLNFQRVFLQAFFNDEGGIYFNGSKRRVKGYQYNNKILFLVQKLLMNFEIESVVDTRFHEIIIGRRKNLEKFAEEINFASGLCVNGERSNSIWKKSLEKRVILNMALKSYLV</sequence>
<protein>
    <submittedName>
        <fullName evidence="1">Uncharacterized protein</fullName>
    </submittedName>
</protein>
<evidence type="ECO:0000313" key="1">
    <source>
        <dbReference type="EMBL" id="OGN13786.1"/>
    </source>
</evidence>
<proteinExistence type="predicted"/>
<organism evidence="1 2">
    <name type="scientific">Candidatus Yanofskybacteria bacterium RIFCSPHIGHO2_02_FULL_43_15c</name>
    <dbReference type="NCBI Taxonomy" id="1802679"/>
    <lineage>
        <taxon>Bacteria</taxon>
        <taxon>Candidatus Yanofskyibacteriota</taxon>
    </lineage>
</organism>
<dbReference type="EMBL" id="MGJT01000001">
    <property type="protein sequence ID" value="OGN13786.1"/>
    <property type="molecule type" value="Genomic_DNA"/>
</dbReference>
<dbReference type="Gene3D" id="3.10.28.10">
    <property type="entry name" value="Homing endonucleases"/>
    <property type="match status" value="1"/>
</dbReference>
<accession>A0A1F8FMT9</accession>
<dbReference type="SUPFAM" id="SSF55608">
    <property type="entry name" value="Homing endonucleases"/>
    <property type="match status" value="1"/>
</dbReference>
<reference evidence="1 2" key="1">
    <citation type="journal article" date="2016" name="Nat. Commun.">
        <title>Thousands of microbial genomes shed light on interconnected biogeochemical processes in an aquifer system.</title>
        <authorList>
            <person name="Anantharaman K."/>
            <person name="Brown C.T."/>
            <person name="Hug L.A."/>
            <person name="Sharon I."/>
            <person name="Castelle C.J."/>
            <person name="Probst A.J."/>
            <person name="Thomas B.C."/>
            <person name="Singh A."/>
            <person name="Wilkins M.J."/>
            <person name="Karaoz U."/>
            <person name="Brodie E.L."/>
            <person name="Williams K.H."/>
            <person name="Hubbard S.S."/>
            <person name="Banfield J.F."/>
        </authorList>
    </citation>
    <scope>NUCLEOTIDE SEQUENCE [LARGE SCALE GENOMIC DNA]</scope>
</reference>
<comment type="caution">
    <text evidence="1">The sequence shown here is derived from an EMBL/GenBank/DDBJ whole genome shotgun (WGS) entry which is preliminary data.</text>
</comment>
<name>A0A1F8FMT9_9BACT</name>